<feature type="domain" description="THIF-type NAD/FAD binding fold" evidence="3">
    <location>
        <begin position="1165"/>
        <end position="1414"/>
    </location>
</feature>
<reference evidence="5" key="1">
    <citation type="journal article" date="2014" name="Nucleic Acids Res.">
        <title>The evolutionary dynamics of variant antigen genes in Babesia reveal a history of genomic innovation underlying host-parasite interaction.</title>
        <authorList>
            <person name="Jackson A.P."/>
            <person name="Otto T.D."/>
            <person name="Darby A."/>
            <person name="Ramaprasad A."/>
            <person name="Xia D."/>
            <person name="Echaide I.E."/>
            <person name="Farber M."/>
            <person name="Gahlot S."/>
            <person name="Gamble J."/>
            <person name="Gupta D."/>
            <person name="Gupta Y."/>
            <person name="Jackson L."/>
            <person name="Malandrin L."/>
            <person name="Malas T.B."/>
            <person name="Moussa E."/>
            <person name="Nair M."/>
            <person name="Reid A.J."/>
            <person name="Sanders M."/>
            <person name="Sharma J."/>
            <person name="Tracey A."/>
            <person name="Quail M.A."/>
            <person name="Weir W."/>
            <person name="Wastling J.M."/>
            <person name="Hall N."/>
            <person name="Willadsen P."/>
            <person name="Lingelbach K."/>
            <person name="Shiels B."/>
            <person name="Tait A."/>
            <person name="Berriman M."/>
            <person name="Allred D.R."/>
            <person name="Pain A."/>
        </authorList>
    </citation>
    <scope>NUCLEOTIDE SEQUENCE</scope>
    <source>
        <strain evidence="5">1802A</strain>
    </source>
</reference>
<dbReference type="InterPro" id="IPR013637">
    <property type="entry name" value="Lys_sp_deMease-like_dom"/>
</dbReference>
<evidence type="ECO:0008006" key="7">
    <source>
        <dbReference type="Google" id="ProtNLM"/>
    </source>
</evidence>
<dbReference type="PANTHER" id="PTHR10953">
    <property type="entry name" value="UBIQUITIN-ACTIVATING ENZYME E1"/>
    <property type="match status" value="1"/>
</dbReference>
<dbReference type="InterPro" id="IPR042522">
    <property type="entry name" value="Atg7_N_1"/>
</dbReference>
<evidence type="ECO:0000256" key="1">
    <source>
        <dbReference type="SAM" id="Coils"/>
    </source>
</evidence>
<gene>
    <name evidence="5" type="ORF">X943_001603</name>
</gene>
<dbReference type="InterPro" id="IPR000594">
    <property type="entry name" value="ThiF_NAD_FAD-bd"/>
</dbReference>
<evidence type="ECO:0000259" key="3">
    <source>
        <dbReference type="Pfam" id="PF00899"/>
    </source>
</evidence>
<dbReference type="GO" id="GO:0006995">
    <property type="term" value="P:cellular response to nitrogen starvation"/>
    <property type="evidence" value="ECO:0007669"/>
    <property type="project" value="TreeGrafter"/>
</dbReference>
<dbReference type="GO" id="GO:0019779">
    <property type="term" value="F:Atg8 activating enzyme activity"/>
    <property type="evidence" value="ECO:0007669"/>
    <property type="project" value="TreeGrafter"/>
</dbReference>
<evidence type="ECO:0000259" key="4">
    <source>
        <dbReference type="Pfam" id="PF08429"/>
    </source>
</evidence>
<dbReference type="Pfam" id="PF00899">
    <property type="entry name" value="ThiF"/>
    <property type="match status" value="1"/>
</dbReference>
<dbReference type="Proteomes" id="UP001195914">
    <property type="component" value="Unassembled WGS sequence"/>
</dbReference>
<organism evidence="5 6">
    <name type="scientific">Babesia divergens</name>
    <dbReference type="NCBI Taxonomy" id="32595"/>
    <lineage>
        <taxon>Eukaryota</taxon>
        <taxon>Sar</taxon>
        <taxon>Alveolata</taxon>
        <taxon>Apicomplexa</taxon>
        <taxon>Aconoidasida</taxon>
        <taxon>Piroplasmida</taxon>
        <taxon>Babesiidae</taxon>
        <taxon>Babesia</taxon>
    </lineage>
</organism>
<dbReference type="GO" id="GO:0000422">
    <property type="term" value="P:autophagy of mitochondrion"/>
    <property type="evidence" value="ECO:0007669"/>
    <property type="project" value="TreeGrafter"/>
</dbReference>
<dbReference type="GO" id="GO:0019778">
    <property type="term" value="F:Atg12 activating enzyme activity"/>
    <property type="evidence" value="ECO:0007669"/>
    <property type="project" value="TreeGrafter"/>
</dbReference>
<feature type="domain" description="Lysine-specific demethylase-like" evidence="4">
    <location>
        <begin position="261"/>
        <end position="530"/>
    </location>
</feature>
<keyword evidence="6" id="KW-1185">Reference proteome</keyword>
<feature type="region of interest" description="Disordered" evidence="2">
    <location>
        <begin position="98"/>
        <end position="130"/>
    </location>
</feature>
<name>A0AAD9GD87_BABDI</name>
<keyword evidence="1" id="KW-0175">Coiled coil</keyword>
<accession>A0AAD9GD87</accession>
<comment type="caution">
    <text evidence="5">The sequence shown here is derived from an EMBL/GenBank/DDBJ whole genome shotgun (WGS) entry which is preliminary data.</text>
</comment>
<evidence type="ECO:0000313" key="5">
    <source>
        <dbReference type="EMBL" id="KAK1936136.1"/>
    </source>
</evidence>
<evidence type="ECO:0000313" key="6">
    <source>
        <dbReference type="Proteomes" id="UP001195914"/>
    </source>
</evidence>
<evidence type="ECO:0000256" key="2">
    <source>
        <dbReference type="SAM" id="MobiDB-lite"/>
    </source>
</evidence>
<feature type="coiled-coil region" evidence="1">
    <location>
        <begin position="581"/>
        <end position="615"/>
    </location>
</feature>
<feature type="compositionally biased region" description="Basic and acidic residues" evidence="2">
    <location>
        <begin position="98"/>
        <end position="108"/>
    </location>
</feature>
<dbReference type="PANTHER" id="PTHR10953:SF3">
    <property type="entry name" value="UBIQUITIN-LIKE MODIFIER-ACTIVATING ENZYME ATG7"/>
    <property type="match status" value="1"/>
</dbReference>
<sequence length="1512" mass="170990">MEADTVPKLPPIYVSKRKGVRTDVLTRQALIPPIFRRREPAKREAKYSRVHSNNAANCESEASAHDLYRNSLYAKYKTEFNYLSPELMLNKKCSESVRSESKRSHDYPDNGAPNVDKRRKAKSQCTDAPHNLPKSPWLDRVLPILLHLIRSKDEANDSLKTVTDEVMHLYKAGRKVDESTLRDTATTLCTIVTSIDDWCANAKNAISQRITIEEARSLMEDFRELSGGLVKVDLATDIDNDIKTCEAFGAKVRMTMTILSSSAERMVSLDKVEALLQESRHCRFLVPEVVALQSIFRNLTSIHSLIERSVLDLDVSQCESLVSVCEKGLVRLPRLDELRRHLQESVWLHSATKVCQRQVKYSLAKSLVETVPEVLREHSLYDHIKQKCVGVEQWLERISQYSFFQMLTSDNTYNGPFTMKDTTSPVVHRTNEVVWKKCDVRTFEELCTNYHKLELTLPVFRSIEPLYQSLKRLQRRLHKIESMLDSNSRNPNMATDCIWLLQHSEPLSELIDLTEYLHPIRSGVEMWLNYEKKCRKVLDTVKTFTLSKEVNHLKSDWTFLLNFRKTTKLSDSDIVGLLELMRSYEDEERVTFAEIEELEREFGDLRIKNLVLQREITEIYQKGLNLLSKVETAIENVKTDASKSDSVLSHLVLVILGILKFGTRLDCMTHLILCLEYLRWSRMFYPFLFSSEVLADGGERLRELAKEGTKDVFHVYTQSVVVHENVLSHMNSLGRMSIQGTTSLTESEFLRLLIIVAQMTDYTVLTFSAQSYNLDVSFFVELRRRILNECLLWRSEIRIHAFAAVDGALWLDMNSFGREYCRFNDCVASSSNLSARYAVERMQLTSRCTPEAHESSNCRCTLVPGTLVVLPSLLDFRECNLKLEAEGVCGSISVGALGDLCLFGVNIDPSILCPDNTLSGIHSLRRFLMILHMDLKACRCHFALASPTAKPKIPWYYLSRASLNASGKIELLEGSQLLPPNIGTHDLYKLFTAINSTQLRCGFFACCCRGNEFVFADICKVYTIDEESLSLNGVQCDYKDVLIGGIGCISSDGQLPRHWSTVIMSLQHILRLYGKVIHLMIIDTKTLNVDVSTMLDTIPGYIAFLYEIRFGAPMESADYVTISCGYQVNPDHTTIGVKKHEHVFDFIGAIDPNVNYRIDAELHLQMMRWRIKQELKSKEITKLRICIIGAGALGCQVIRQLLAWGVHNITVIDHGRVTNATRQCLYRAKNISDHDFKAISACCEIEMIYPGANAISLNMSVPMPGHFMPDDELTYAYQRLNDTMLASDVIFLLTDSKESRWLPSLIGAACTRNYGDSLQKSTLEKGLPDIPMERSRDGPLIISAGVAFDSWMVIRHGYGSFDGGCYFCSDVQSPSDSISGRAMDETCTIVKPGTVTMCAAAAVELLVSLTQHPDGFQALHGSSSCLGEVPHAIRMSLSDLSVNKIYVERSDKCICCSPEIVGAFNSDPLVFLRKALQDSTFLSKISGLDKVLHSIYTYDGTNVRIDSDFVIL</sequence>
<protein>
    <recommendedName>
        <fullName evidence="7">ThiF family protein</fullName>
    </recommendedName>
</protein>
<dbReference type="GO" id="GO:0000407">
    <property type="term" value="C:phagophore assembly site"/>
    <property type="evidence" value="ECO:0007669"/>
    <property type="project" value="TreeGrafter"/>
</dbReference>
<dbReference type="GO" id="GO:0000045">
    <property type="term" value="P:autophagosome assembly"/>
    <property type="evidence" value="ECO:0007669"/>
    <property type="project" value="TreeGrafter"/>
</dbReference>
<dbReference type="InterPro" id="IPR045886">
    <property type="entry name" value="ThiF/MoeB/HesA"/>
</dbReference>
<dbReference type="Gene3D" id="3.40.140.70">
    <property type="entry name" value="Ubiquitin-like modifier-activating enzyme ATG7 N-terminal domain"/>
    <property type="match status" value="1"/>
</dbReference>
<dbReference type="Gene3D" id="3.40.50.720">
    <property type="entry name" value="NAD(P)-binding Rossmann-like Domain"/>
    <property type="match status" value="1"/>
</dbReference>
<dbReference type="Pfam" id="PF08429">
    <property type="entry name" value="PLU-1"/>
    <property type="match status" value="1"/>
</dbReference>
<dbReference type="EMBL" id="JAHBMH010000044">
    <property type="protein sequence ID" value="KAK1936136.1"/>
    <property type="molecule type" value="Genomic_DNA"/>
</dbReference>
<dbReference type="GO" id="GO:0034727">
    <property type="term" value="P:piecemeal microautophagy of the nucleus"/>
    <property type="evidence" value="ECO:0007669"/>
    <property type="project" value="TreeGrafter"/>
</dbReference>
<proteinExistence type="predicted"/>
<dbReference type="SUPFAM" id="SSF69572">
    <property type="entry name" value="Activating enzymes of the ubiquitin-like proteins"/>
    <property type="match status" value="1"/>
</dbReference>
<dbReference type="GO" id="GO:0032446">
    <property type="term" value="P:protein modification by small protein conjugation"/>
    <property type="evidence" value="ECO:0007669"/>
    <property type="project" value="TreeGrafter"/>
</dbReference>
<dbReference type="InterPro" id="IPR035985">
    <property type="entry name" value="Ubiquitin-activating_enz"/>
</dbReference>
<reference evidence="5" key="2">
    <citation type="submission" date="2021-05" db="EMBL/GenBank/DDBJ databases">
        <authorList>
            <person name="Pain A."/>
        </authorList>
    </citation>
    <scope>NUCLEOTIDE SEQUENCE</scope>
    <source>
        <strain evidence="5">1802A</strain>
    </source>
</reference>